<evidence type="ECO:0000313" key="14">
    <source>
        <dbReference type="Proteomes" id="UP000663829"/>
    </source>
</evidence>
<evidence type="ECO:0000256" key="7">
    <source>
        <dbReference type="ARBA" id="ARBA00023145"/>
    </source>
</evidence>
<dbReference type="AlphaFoldDB" id="A0A814Y5D3"/>
<dbReference type="Pfam" id="PF09286">
    <property type="entry name" value="Pro-kuma_activ"/>
    <property type="match status" value="1"/>
</dbReference>
<dbReference type="EMBL" id="CAJOBA010040567">
    <property type="protein sequence ID" value="CAF4096858.1"/>
    <property type="molecule type" value="Genomic_DNA"/>
</dbReference>
<evidence type="ECO:0000313" key="11">
    <source>
        <dbReference type="EMBL" id="CAF1292048.1"/>
    </source>
</evidence>
<feature type="active site" description="Charge relay system" evidence="8">
    <location>
        <position position="392"/>
    </location>
</feature>
<dbReference type="Proteomes" id="UP000663829">
    <property type="component" value="Unassembled WGS sequence"/>
</dbReference>
<comment type="cofactor">
    <cofactor evidence="1">
        <name>Ca(2+)</name>
        <dbReference type="ChEBI" id="CHEBI:29108"/>
    </cofactor>
</comment>
<accession>A0A814Y5D3</accession>
<feature type="active site" description="Charge relay system" evidence="8">
    <location>
        <position position="396"/>
    </location>
</feature>
<dbReference type="OrthoDB" id="2919105at2759"/>
<dbReference type="GO" id="GO:0004252">
    <property type="term" value="F:serine-type endopeptidase activity"/>
    <property type="evidence" value="ECO:0007669"/>
    <property type="project" value="UniProtKB-UniRule"/>
</dbReference>
<dbReference type="CDD" id="cd11377">
    <property type="entry name" value="Pro-peptidase_S53"/>
    <property type="match status" value="1"/>
</dbReference>
<comment type="caution">
    <text evidence="8">Lacks conserved residue(s) required for the propagation of feature annotation.</text>
</comment>
<reference evidence="10" key="1">
    <citation type="submission" date="2021-02" db="EMBL/GenBank/DDBJ databases">
        <authorList>
            <person name="Nowell W R."/>
        </authorList>
    </citation>
    <scope>NUCLEOTIDE SEQUENCE</scope>
</reference>
<dbReference type="GO" id="GO:0006508">
    <property type="term" value="P:proteolysis"/>
    <property type="evidence" value="ECO:0007669"/>
    <property type="project" value="UniProtKB-KW"/>
</dbReference>
<protein>
    <recommendedName>
        <fullName evidence="9">Peptidase S53 domain-containing protein</fullName>
    </recommendedName>
</protein>
<dbReference type="PANTHER" id="PTHR14218:SF15">
    <property type="entry name" value="TRIPEPTIDYL-PEPTIDASE 1"/>
    <property type="match status" value="1"/>
</dbReference>
<dbReference type="PROSITE" id="PS51695">
    <property type="entry name" value="SEDOLISIN"/>
    <property type="match status" value="1"/>
</dbReference>
<comment type="caution">
    <text evidence="10">The sequence shown here is derived from an EMBL/GenBank/DDBJ whole genome shotgun (WGS) entry which is preliminary data.</text>
</comment>
<evidence type="ECO:0000313" key="12">
    <source>
        <dbReference type="EMBL" id="CAF3987712.1"/>
    </source>
</evidence>
<gene>
    <name evidence="10" type="ORF">GPM918_LOCUS24864</name>
    <name evidence="11" type="ORF">OVA965_LOCUS28141</name>
    <name evidence="12" type="ORF">SRO942_LOCUS24868</name>
    <name evidence="13" type="ORF">TMI583_LOCUS28891</name>
</gene>
<dbReference type="GO" id="GO:0046872">
    <property type="term" value="F:metal ion binding"/>
    <property type="evidence" value="ECO:0007669"/>
    <property type="project" value="UniProtKB-KW"/>
</dbReference>
<dbReference type="EMBL" id="CAJOBC010009428">
    <property type="protein sequence ID" value="CAF3987712.1"/>
    <property type="molecule type" value="Genomic_DNA"/>
</dbReference>
<evidence type="ECO:0000256" key="1">
    <source>
        <dbReference type="ARBA" id="ARBA00001913"/>
    </source>
</evidence>
<keyword evidence="2 8" id="KW-0645">Protease</keyword>
<dbReference type="InterPro" id="IPR015366">
    <property type="entry name" value="S53_propep"/>
</dbReference>
<keyword evidence="5 8" id="KW-0720">Serine protease</keyword>
<evidence type="ECO:0000256" key="3">
    <source>
        <dbReference type="ARBA" id="ARBA00022723"/>
    </source>
</evidence>
<evidence type="ECO:0000256" key="2">
    <source>
        <dbReference type="ARBA" id="ARBA00022670"/>
    </source>
</evidence>
<dbReference type="Gene3D" id="3.40.50.200">
    <property type="entry name" value="Peptidase S8/S53 domain"/>
    <property type="match status" value="1"/>
</dbReference>
<dbReference type="GO" id="GO:0008240">
    <property type="term" value="F:tripeptidyl-peptidase activity"/>
    <property type="evidence" value="ECO:0007669"/>
    <property type="project" value="TreeGrafter"/>
</dbReference>
<evidence type="ECO:0000256" key="6">
    <source>
        <dbReference type="ARBA" id="ARBA00022837"/>
    </source>
</evidence>
<dbReference type="EMBL" id="CAJNOQ010009424">
    <property type="protein sequence ID" value="CAF1224675.1"/>
    <property type="molecule type" value="Genomic_DNA"/>
</dbReference>
<dbReference type="SMART" id="SM00944">
    <property type="entry name" value="Pro-kuma_activ"/>
    <property type="match status" value="1"/>
</dbReference>
<keyword evidence="3" id="KW-0479">Metal-binding</keyword>
<feature type="non-terminal residue" evidence="10">
    <location>
        <position position="1"/>
    </location>
</feature>
<keyword evidence="6" id="KW-0106">Calcium</keyword>
<dbReference type="SUPFAM" id="SSF52743">
    <property type="entry name" value="Subtilisin-like"/>
    <property type="match status" value="1"/>
</dbReference>
<evidence type="ECO:0000313" key="10">
    <source>
        <dbReference type="EMBL" id="CAF1224675.1"/>
    </source>
</evidence>
<proteinExistence type="predicted"/>
<organism evidence="10 14">
    <name type="scientific">Didymodactylos carnosus</name>
    <dbReference type="NCBI Taxonomy" id="1234261"/>
    <lineage>
        <taxon>Eukaryota</taxon>
        <taxon>Metazoa</taxon>
        <taxon>Spiralia</taxon>
        <taxon>Gnathifera</taxon>
        <taxon>Rotifera</taxon>
        <taxon>Eurotatoria</taxon>
        <taxon>Bdelloidea</taxon>
        <taxon>Philodinida</taxon>
        <taxon>Philodinidae</taxon>
        <taxon>Didymodactylos</taxon>
    </lineage>
</organism>
<dbReference type="InterPro" id="IPR030400">
    <property type="entry name" value="Sedolisin_dom"/>
</dbReference>
<evidence type="ECO:0000259" key="9">
    <source>
        <dbReference type="PROSITE" id="PS51695"/>
    </source>
</evidence>
<dbReference type="EMBL" id="CAJNOK010018997">
    <property type="protein sequence ID" value="CAF1292048.1"/>
    <property type="molecule type" value="Genomic_DNA"/>
</dbReference>
<feature type="active site" description="Charge relay system" evidence="8">
    <location>
        <position position="624"/>
    </location>
</feature>
<dbReference type="Proteomes" id="UP000682733">
    <property type="component" value="Unassembled WGS sequence"/>
</dbReference>
<dbReference type="SUPFAM" id="SSF54897">
    <property type="entry name" value="Protease propeptides/inhibitors"/>
    <property type="match status" value="1"/>
</dbReference>
<evidence type="ECO:0000256" key="5">
    <source>
        <dbReference type="ARBA" id="ARBA00022825"/>
    </source>
</evidence>
<dbReference type="PROSITE" id="PS00138">
    <property type="entry name" value="SUBTILASE_SER"/>
    <property type="match status" value="1"/>
</dbReference>
<dbReference type="Proteomes" id="UP000681722">
    <property type="component" value="Unassembled WGS sequence"/>
</dbReference>
<sequence length="713" mass="79300">GSLILGLRGDSVKKTVVKVPTDQWDLTYDVAENSTTTLVRLIVVTRNHEKEAKQLKKKFEQITDPTHPSYENYMSYDEIHEMMLPETAKNGKAIEQWAKKYSVRVASTAYKEFIVIEAAVGEIECLFQTKLYTYRHRTTGQRTLRATEYRLPEIIHHHIAYIEGLTRFPATSTKKKTIVPISAKTAKSNAPIILRIGSGFSKFLFYIQLICADGKQASNSLCGNDFEGFKIELQQDKNLVTREVPIADTNCQVCRNATAINALYCTAFSLSNDSVLCRFFLNNETDISNYEAYQITIQSIFKTNSSDKVAYPSPTEKVSTVTPDVLVSLYNVDDDKNETRNANSRQAVVGFDEYLNLNSFKSFARTYGENFSLTFGKIYGSDYKDKTYDEGETSLDLQYMSAMGSGIPTDYISSPANFDGFLIDFFVQLAFLEYNKTNIVPLVYSISYGADEGELGETYVQICDLQFIKLGLTGKSILVASGDWGISQPDNVCRRPFSPLYPASSPFVTTVGGTQLVRSNDTSNCARSIPQEPNVCLEEIAAYTNKITGCLITTGGGFSQYNSCPTYQNKSVESYLKLTAKDKQLPPLSYFNESNRAYPDISLIAHDYITKDSGNFDLFVGGTSASSPSAAGMFSLINDRRLNQGMKPLGFLNPLLYGLADKHPDAFFDITKGKNNCNESPECCKYGFSAAKQFDLVTGLGSINHGVLMKLLT</sequence>
<keyword evidence="14" id="KW-1185">Reference proteome</keyword>
<dbReference type="PANTHER" id="PTHR14218">
    <property type="entry name" value="PROTEASE S8 TRIPEPTIDYL PEPTIDASE I CLN2"/>
    <property type="match status" value="1"/>
</dbReference>
<name>A0A814Y5D3_9BILA</name>
<dbReference type="Proteomes" id="UP000677228">
    <property type="component" value="Unassembled WGS sequence"/>
</dbReference>
<keyword evidence="4 8" id="KW-0378">Hydrolase</keyword>
<feature type="domain" description="Peptidase S53" evidence="9">
    <location>
        <begin position="320"/>
        <end position="713"/>
    </location>
</feature>
<dbReference type="InterPro" id="IPR050819">
    <property type="entry name" value="Tripeptidyl-peptidase_I"/>
</dbReference>
<evidence type="ECO:0000256" key="8">
    <source>
        <dbReference type="PROSITE-ProRule" id="PRU01032"/>
    </source>
</evidence>
<dbReference type="InterPro" id="IPR023828">
    <property type="entry name" value="Peptidase_S8_Ser-AS"/>
</dbReference>
<evidence type="ECO:0000313" key="13">
    <source>
        <dbReference type="EMBL" id="CAF4096858.1"/>
    </source>
</evidence>
<keyword evidence="7" id="KW-0865">Zymogen</keyword>
<evidence type="ECO:0000256" key="4">
    <source>
        <dbReference type="ARBA" id="ARBA00022801"/>
    </source>
</evidence>
<dbReference type="CDD" id="cd04056">
    <property type="entry name" value="Peptidases_S53"/>
    <property type="match status" value="1"/>
</dbReference>
<dbReference type="InterPro" id="IPR036852">
    <property type="entry name" value="Peptidase_S8/S53_dom_sf"/>
</dbReference>